<dbReference type="EMBL" id="JAASRS010000001">
    <property type="protein sequence ID" value="NIK13982.1"/>
    <property type="molecule type" value="Genomic_DNA"/>
</dbReference>
<keyword evidence="3" id="KW-1185">Reference proteome</keyword>
<dbReference type="Gene3D" id="2.180.10.10">
    <property type="entry name" value="RHS repeat-associated core"/>
    <property type="match status" value="1"/>
</dbReference>
<dbReference type="InterPro" id="IPR022385">
    <property type="entry name" value="Rhs_assc_core"/>
</dbReference>
<gene>
    <name evidence="2" type="ORF">BDD39_000492</name>
</gene>
<reference evidence="2 3" key="1">
    <citation type="submission" date="2020-03" db="EMBL/GenBank/DDBJ databases">
        <title>Genomic Encyclopedia of Archaeal and Bacterial Type Strains, Phase II (KMG-II): from individual species to whole genera.</title>
        <authorList>
            <person name="Goeker M."/>
        </authorList>
    </citation>
    <scope>NUCLEOTIDE SEQUENCE [LARGE SCALE GENOMIC DNA]</scope>
    <source>
        <strain evidence="2 3">DSM 4749</strain>
    </source>
</reference>
<feature type="compositionally biased region" description="Basic and acidic residues" evidence="1">
    <location>
        <begin position="114"/>
        <end position="126"/>
    </location>
</feature>
<organism evidence="2 3">
    <name type="scientific">Saccharococcus thermophilus</name>
    <dbReference type="NCBI Taxonomy" id="29396"/>
    <lineage>
        <taxon>Bacteria</taxon>
        <taxon>Bacillati</taxon>
        <taxon>Bacillota</taxon>
        <taxon>Bacilli</taxon>
        <taxon>Bacillales</taxon>
        <taxon>Anoxybacillaceae</taxon>
        <taxon>Saccharococcus</taxon>
    </lineage>
</organism>
<evidence type="ECO:0000313" key="3">
    <source>
        <dbReference type="Proteomes" id="UP000532769"/>
    </source>
</evidence>
<name>A0A846MBN8_9BACL</name>
<feature type="region of interest" description="Disordered" evidence="1">
    <location>
        <begin position="107"/>
        <end position="136"/>
    </location>
</feature>
<evidence type="ECO:0000313" key="2">
    <source>
        <dbReference type="EMBL" id="NIK13982.1"/>
    </source>
</evidence>
<dbReference type="AlphaFoldDB" id="A0A846MBN8"/>
<evidence type="ECO:0000256" key="1">
    <source>
        <dbReference type="SAM" id="MobiDB-lite"/>
    </source>
</evidence>
<dbReference type="Proteomes" id="UP000532769">
    <property type="component" value="Unassembled WGS sequence"/>
</dbReference>
<sequence length="136" mass="15787">MFRYQYDSWGNILSQSDALAEENPYRYVGYQYDQEAALYYLITRYYHPTHGVFLSLNRDSGDVDDILMQNGYAYANKQPNDSSDGGSVHAVGLYFVRMSKRFVRENPFPSSSEEMGKSESHKKDSLLVRWQKTNRG</sequence>
<protein>
    <submittedName>
        <fullName evidence="2">RHS repeat-associated protein</fullName>
    </submittedName>
</protein>
<comment type="caution">
    <text evidence="2">The sequence shown here is derived from an EMBL/GenBank/DDBJ whole genome shotgun (WGS) entry which is preliminary data.</text>
</comment>
<dbReference type="NCBIfam" id="TIGR03696">
    <property type="entry name" value="Rhs_assc_core"/>
    <property type="match status" value="1"/>
</dbReference>
<proteinExistence type="predicted"/>
<accession>A0A846MBN8</accession>